<feature type="compositionally biased region" description="Gly residues" evidence="1">
    <location>
        <begin position="194"/>
        <end position="205"/>
    </location>
</feature>
<dbReference type="PROSITE" id="PS51212">
    <property type="entry name" value="WSC"/>
    <property type="match status" value="1"/>
</dbReference>
<dbReference type="SMART" id="SM00321">
    <property type="entry name" value="WSC"/>
    <property type="match status" value="1"/>
</dbReference>
<feature type="region of interest" description="Disordered" evidence="1">
    <location>
        <begin position="186"/>
        <end position="210"/>
    </location>
</feature>
<sequence>MRFTYGLLGALASSAMGQRFTNTSTSAVTTTSEAPTSTSSGVIGPPEPVDLSSAILGPFAEFINLPGGGIAIQLSAPASGLASFSISGDLPENIKLNDLINILFSLLVFDPDNRKRALTDCSLDVTLNGANVFSEQAQSTGNEFFQRASSATEATGNQQDGDQAGLEFVQTCGDNPVKFQVTDVKVAPNTGSDNGPGDGGNGGNGPITTGTDGELITTGTDVPTDSEGNPIITATESIPTDSEGNPIVTGSQTLPTDSEGNPIVTGTETLSTDSEGNPIVTGTQTFSTDSAGNPITTGTDVTDTVSEPTASETSVAGFPPTVGEFSLFGCVGSSAGFPTFELAQSSGSMDLDLCASLCGDSAYFGVYDTDCYCGDVVDSDNTSRTGLDSCDIECPGDDTEFCGGDAPISRRSRIHARQAIPNTILLTVYVQLGGPDSTVTNIIDATVTDQSTITTTFVTTIAGPTTTEIQTVTAIYECHSGQCYPNTGEYCYNGKCYNNGNKGGHVIVIFAPYPGEECDGQTVYISESCNCKGGSQYVPKYCISGSCNGLTVYKPKETSHYSKHDVYYTAADCDVCEHGDVVYKPWEDSWGTPSHPVYGDHGVPSCSKPGCPVYKEESDYNNHSDDSSSHQGSDYGSDSGSKGADSGSDYGSDSGSKGAEAGPGGDSSDSGSKGSEAGPGGDSSDSGSKGSEAGPGGDSYDSGSKGAEAGPGGDSSDSGSKGVSPNPGADSGSDYGSDSGSKGAEAGPGGDSSDSGSKGAEAGPGGDSSDSGSKGVSGHPDSDMPVTVSSAGKQAVSAVALLAAVVVALF</sequence>
<feature type="compositionally biased region" description="Low complexity" evidence="1">
    <location>
        <begin position="629"/>
        <end position="692"/>
    </location>
</feature>
<evidence type="ECO:0000259" key="2">
    <source>
        <dbReference type="PROSITE" id="PS51212"/>
    </source>
</evidence>
<feature type="compositionally biased region" description="Basic and acidic residues" evidence="1">
    <location>
        <begin position="617"/>
        <end position="628"/>
    </location>
</feature>
<protein>
    <recommendedName>
        <fullName evidence="2">WSC domain-containing protein</fullName>
    </recommendedName>
</protein>
<dbReference type="InterPro" id="IPR002889">
    <property type="entry name" value="WSC_carb-bd"/>
</dbReference>
<feature type="domain" description="WSC" evidence="2">
    <location>
        <begin position="324"/>
        <end position="414"/>
    </location>
</feature>
<feature type="compositionally biased region" description="Low complexity" evidence="1">
    <location>
        <begin position="24"/>
        <end position="40"/>
    </location>
</feature>
<dbReference type="AlphaFoldDB" id="A0A8H4THB8"/>
<reference evidence="3" key="2">
    <citation type="submission" date="2020-05" db="EMBL/GenBank/DDBJ databases">
        <authorList>
            <person name="Kim H.-S."/>
            <person name="Proctor R.H."/>
            <person name="Brown D.W."/>
        </authorList>
    </citation>
    <scope>NUCLEOTIDE SEQUENCE</scope>
    <source>
        <strain evidence="3">NRRL 20472</strain>
    </source>
</reference>
<feature type="region of interest" description="Disordered" evidence="1">
    <location>
        <begin position="283"/>
        <end position="305"/>
    </location>
</feature>
<organism evidence="3 4">
    <name type="scientific">Fusarium sarcochroum</name>
    <dbReference type="NCBI Taxonomy" id="1208366"/>
    <lineage>
        <taxon>Eukaryota</taxon>
        <taxon>Fungi</taxon>
        <taxon>Dikarya</taxon>
        <taxon>Ascomycota</taxon>
        <taxon>Pezizomycotina</taxon>
        <taxon>Sordariomycetes</taxon>
        <taxon>Hypocreomycetidae</taxon>
        <taxon>Hypocreales</taxon>
        <taxon>Nectriaceae</taxon>
        <taxon>Fusarium</taxon>
        <taxon>Fusarium lateritium species complex</taxon>
    </lineage>
</organism>
<feature type="region of interest" description="Disordered" evidence="1">
    <location>
        <begin position="24"/>
        <end position="45"/>
    </location>
</feature>
<comment type="caution">
    <text evidence="3">The sequence shown here is derived from an EMBL/GenBank/DDBJ whole genome shotgun (WGS) entry which is preliminary data.</text>
</comment>
<evidence type="ECO:0000313" key="4">
    <source>
        <dbReference type="Proteomes" id="UP000622797"/>
    </source>
</evidence>
<evidence type="ECO:0000313" key="3">
    <source>
        <dbReference type="EMBL" id="KAF4957779.1"/>
    </source>
</evidence>
<evidence type="ECO:0000256" key="1">
    <source>
        <dbReference type="SAM" id="MobiDB-lite"/>
    </source>
</evidence>
<name>A0A8H4THB8_9HYPO</name>
<dbReference type="EMBL" id="JABEXW010000715">
    <property type="protein sequence ID" value="KAF4957779.1"/>
    <property type="molecule type" value="Genomic_DNA"/>
</dbReference>
<gene>
    <name evidence="3" type="ORF">FSARC_11188</name>
</gene>
<dbReference type="Pfam" id="PF01822">
    <property type="entry name" value="WSC"/>
    <property type="match status" value="1"/>
</dbReference>
<feature type="compositionally biased region" description="Low complexity" evidence="1">
    <location>
        <begin position="714"/>
        <end position="778"/>
    </location>
</feature>
<keyword evidence="4" id="KW-1185">Reference proteome</keyword>
<reference evidence="3" key="1">
    <citation type="journal article" date="2020" name="BMC Genomics">
        <title>Correction to: Identification and distribution of gene clusters required for synthesis of sphingolipid metabolism inhibitors in diverse species of the filamentous fungus Fusarium.</title>
        <authorList>
            <person name="Kim H.S."/>
            <person name="Lohmar J.M."/>
            <person name="Busman M."/>
            <person name="Brown D.W."/>
            <person name="Naumann T.A."/>
            <person name="Divon H.H."/>
            <person name="Lysoe E."/>
            <person name="Uhlig S."/>
            <person name="Proctor R.H."/>
        </authorList>
    </citation>
    <scope>NUCLEOTIDE SEQUENCE</scope>
    <source>
        <strain evidence="3">NRRL 20472</strain>
    </source>
</reference>
<accession>A0A8H4THB8</accession>
<feature type="region of interest" description="Disordered" evidence="1">
    <location>
        <begin position="617"/>
        <end position="793"/>
    </location>
</feature>
<proteinExistence type="predicted"/>
<dbReference type="OrthoDB" id="2019572at2759"/>
<dbReference type="Proteomes" id="UP000622797">
    <property type="component" value="Unassembled WGS sequence"/>
</dbReference>